<dbReference type="AlphaFoldDB" id="A0A9D1P8S8"/>
<gene>
    <name evidence="1" type="ORF">IAA64_08350</name>
</gene>
<reference evidence="1" key="1">
    <citation type="submission" date="2020-10" db="EMBL/GenBank/DDBJ databases">
        <authorList>
            <person name="Gilroy R."/>
        </authorList>
    </citation>
    <scope>NUCLEOTIDE SEQUENCE</scope>
    <source>
        <strain evidence="1">CHK183-6373</strain>
    </source>
</reference>
<dbReference type="EMBL" id="DVOT01000147">
    <property type="protein sequence ID" value="HIV27965.1"/>
    <property type="molecule type" value="Genomic_DNA"/>
</dbReference>
<dbReference type="Proteomes" id="UP000886884">
    <property type="component" value="Unassembled WGS sequence"/>
</dbReference>
<protein>
    <submittedName>
        <fullName evidence="1">Uncharacterized protein</fullName>
    </submittedName>
</protein>
<name>A0A9D1P8S8_9FIRM</name>
<organism evidence="1 2">
    <name type="scientific">Candidatus Ornithocaccomicrobium faecavium</name>
    <dbReference type="NCBI Taxonomy" id="2840890"/>
    <lineage>
        <taxon>Bacteria</taxon>
        <taxon>Bacillati</taxon>
        <taxon>Bacillota</taxon>
        <taxon>Clostridia</taxon>
        <taxon>Candidatus Ornithocaccomicrobium</taxon>
    </lineage>
</organism>
<accession>A0A9D1P8S8</accession>
<feature type="non-terminal residue" evidence="1">
    <location>
        <position position="47"/>
    </location>
</feature>
<evidence type="ECO:0000313" key="2">
    <source>
        <dbReference type="Proteomes" id="UP000886884"/>
    </source>
</evidence>
<proteinExistence type="predicted"/>
<reference evidence="1" key="2">
    <citation type="journal article" date="2021" name="PeerJ">
        <title>Extensive microbial diversity within the chicken gut microbiome revealed by metagenomics and culture.</title>
        <authorList>
            <person name="Gilroy R."/>
            <person name="Ravi A."/>
            <person name="Getino M."/>
            <person name="Pursley I."/>
            <person name="Horton D.L."/>
            <person name="Alikhan N.F."/>
            <person name="Baker D."/>
            <person name="Gharbi K."/>
            <person name="Hall N."/>
            <person name="Watson M."/>
            <person name="Adriaenssens E.M."/>
            <person name="Foster-Nyarko E."/>
            <person name="Jarju S."/>
            <person name="Secka A."/>
            <person name="Antonio M."/>
            <person name="Oren A."/>
            <person name="Chaudhuri R.R."/>
            <person name="La Ragione R."/>
            <person name="Hildebrand F."/>
            <person name="Pallen M.J."/>
        </authorList>
    </citation>
    <scope>NUCLEOTIDE SEQUENCE</scope>
    <source>
        <strain evidence="1">CHK183-6373</strain>
    </source>
</reference>
<sequence>MAEDILFERATAADYDEIVEFANFVFSYAHEPHEFKTLISKAYGEDR</sequence>
<evidence type="ECO:0000313" key="1">
    <source>
        <dbReference type="EMBL" id="HIV27965.1"/>
    </source>
</evidence>
<comment type="caution">
    <text evidence="1">The sequence shown here is derived from an EMBL/GenBank/DDBJ whole genome shotgun (WGS) entry which is preliminary data.</text>
</comment>